<keyword evidence="13" id="KW-1185">Reference proteome</keyword>
<dbReference type="SUPFAM" id="SSF52980">
    <property type="entry name" value="Restriction endonuclease-like"/>
    <property type="match status" value="1"/>
</dbReference>
<dbReference type="PANTHER" id="PTHR30591">
    <property type="entry name" value="RECBCD ENZYME SUBUNIT RECC"/>
    <property type="match status" value="1"/>
</dbReference>
<dbReference type="InterPro" id="IPR041500">
    <property type="entry name" value="RecC_C"/>
</dbReference>
<evidence type="ECO:0000256" key="5">
    <source>
        <dbReference type="ARBA" id="ARBA00022806"/>
    </source>
</evidence>
<comment type="subunit">
    <text evidence="10">Heterotrimer of RecB, RecC and RecD. All subunits contribute to DNA-binding.</text>
</comment>
<dbReference type="Gene3D" id="3.40.50.300">
    <property type="entry name" value="P-loop containing nucleotide triphosphate hydrolases"/>
    <property type="match status" value="2"/>
</dbReference>
<evidence type="ECO:0000256" key="2">
    <source>
        <dbReference type="ARBA" id="ARBA00022741"/>
    </source>
</evidence>
<dbReference type="GO" id="GO:0008854">
    <property type="term" value="F:exodeoxyribonuclease V activity"/>
    <property type="evidence" value="ECO:0007669"/>
    <property type="project" value="UniProtKB-EC"/>
</dbReference>
<dbReference type="HAMAP" id="MF_01486">
    <property type="entry name" value="RecC"/>
    <property type="match status" value="1"/>
</dbReference>
<keyword evidence="2 10" id="KW-0547">Nucleotide-binding</keyword>
<dbReference type="InterPro" id="IPR027417">
    <property type="entry name" value="P-loop_NTPase"/>
</dbReference>
<dbReference type="Proteomes" id="UP001449225">
    <property type="component" value="Unassembled WGS sequence"/>
</dbReference>
<dbReference type="RefSeq" id="WP_342854013.1">
    <property type="nucleotide sequence ID" value="NZ_JBBMRA010000004.1"/>
</dbReference>
<keyword evidence="6 10" id="KW-0269">Exonuclease</keyword>
<keyword evidence="7 10" id="KW-0067">ATP-binding</keyword>
<feature type="domain" description="RecC C-terminal" evidence="11">
    <location>
        <begin position="811"/>
        <end position="1031"/>
    </location>
</feature>
<evidence type="ECO:0000256" key="6">
    <source>
        <dbReference type="ARBA" id="ARBA00022839"/>
    </source>
</evidence>
<organism evidence="12 13">
    <name type="scientific">Neptuniibacter pectenicola</name>
    <dbReference type="NCBI Taxonomy" id="1806669"/>
    <lineage>
        <taxon>Bacteria</taxon>
        <taxon>Pseudomonadati</taxon>
        <taxon>Pseudomonadota</taxon>
        <taxon>Gammaproteobacteria</taxon>
        <taxon>Oceanospirillales</taxon>
        <taxon>Oceanospirillaceae</taxon>
        <taxon>Neptuniibacter</taxon>
    </lineage>
</organism>
<dbReference type="Gene3D" id="1.10.10.990">
    <property type="match status" value="1"/>
</dbReference>
<evidence type="ECO:0000259" key="11">
    <source>
        <dbReference type="Pfam" id="PF17946"/>
    </source>
</evidence>
<dbReference type="Gene3D" id="3.40.50.10930">
    <property type="match status" value="1"/>
</dbReference>
<dbReference type="PANTHER" id="PTHR30591:SF1">
    <property type="entry name" value="RECBCD ENZYME SUBUNIT RECC"/>
    <property type="match status" value="1"/>
</dbReference>
<evidence type="ECO:0000256" key="3">
    <source>
        <dbReference type="ARBA" id="ARBA00022763"/>
    </source>
</evidence>
<evidence type="ECO:0000256" key="9">
    <source>
        <dbReference type="ARBA" id="ARBA00023204"/>
    </source>
</evidence>
<keyword evidence="4 10" id="KW-0378">Hydrolase</keyword>
<dbReference type="InterPro" id="IPR011335">
    <property type="entry name" value="Restrct_endonuc-II-like"/>
</dbReference>
<keyword evidence="3 10" id="KW-0227">DNA damage</keyword>
<proteinExistence type="inferred from homology"/>
<reference evidence="12 13" key="1">
    <citation type="submission" date="2024-03" db="EMBL/GenBank/DDBJ databases">
        <title>Community enrichment and isolation of bacterial strains for fucoidan degradation.</title>
        <authorList>
            <person name="Sichert A."/>
        </authorList>
    </citation>
    <scope>NUCLEOTIDE SEQUENCE [LARGE SCALE GENOMIC DNA]</scope>
    <source>
        <strain evidence="12 13">AS76</strain>
    </source>
</reference>
<dbReference type="PIRSF" id="PIRSF000980">
    <property type="entry name" value="RecC"/>
    <property type="match status" value="1"/>
</dbReference>
<gene>
    <name evidence="10 12" type="primary">recC</name>
    <name evidence="12" type="ORF">WNY58_06030</name>
</gene>
<evidence type="ECO:0000256" key="4">
    <source>
        <dbReference type="ARBA" id="ARBA00022801"/>
    </source>
</evidence>
<dbReference type="EMBL" id="JBBMRA010000004">
    <property type="protein sequence ID" value="MEM5535946.1"/>
    <property type="molecule type" value="Genomic_DNA"/>
</dbReference>
<accession>A0ABU9TQF0</accession>
<dbReference type="SUPFAM" id="SSF52540">
    <property type="entry name" value="P-loop containing nucleoside triphosphate hydrolases"/>
    <property type="match status" value="2"/>
</dbReference>
<keyword evidence="8 10" id="KW-0238">DNA-binding</keyword>
<evidence type="ECO:0000313" key="12">
    <source>
        <dbReference type="EMBL" id="MEM5535946.1"/>
    </source>
</evidence>
<keyword evidence="1 10" id="KW-0540">Nuclease</keyword>
<dbReference type="Gene3D" id="1.10.10.160">
    <property type="match status" value="1"/>
</dbReference>
<evidence type="ECO:0000256" key="10">
    <source>
        <dbReference type="HAMAP-Rule" id="MF_01486"/>
    </source>
</evidence>
<dbReference type="Pfam" id="PF17946">
    <property type="entry name" value="RecC_C"/>
    <property type="match status" value="1"/>
</dbReference>
<evidence type="ECO:0000256" key="8">
    <source>
        <dbReference type="ARBA" id="ARBA00023125"/>
    </source>
</evidence>
<evidence type="ECO:0000256" key="1">
    <source>
        <dbReference type="ARBA" id="ARBA00022722"/>
    </source>
</evidence>
<dbReference type="Pfam" id="PF04257">
    <property type="entry name" value="Exonuc_V_gamma"/>
    <property type="match status" value="1"/>
</dbReference>
<keyword evidence="5 10" id="KW-0347">Helicase</keyword>
<protein>
    <recommendedName>
        <fullName evidence="10">RecBCD enzyme subunit RecC</fullName>
    </recommendedName>
    <alternativeName>
        <fullName evidence="10">Exonuclease V subunit RecC</fullName>
        <shortName evidence="10">ExoV subunit RecC</shortName>
    </alternativeName>
    <alternativeName>
        <fullName evidence="10">Helicase/nuclease RecBCD subunit RecC</fullName>
    </alternativeName>
</protein>
<evidence type="ECO:0000313" key="13">
    <source>
        <dbReference type="Proteomes" id="UP001449225"/>
    </source>
</evidence>
<evidence type="ECO:0000256" key="7">
    <source>
        <dbReference type="ARBA" id="ARBA00022840"/>
    </source>
</evidence>
<dbReference type="CDD" id="cd22353">
    <property type="entry name" value="RecC_C-like"/>
    <property type="match status" value="1"/>
</dbReference>
<keyword evidence="9 10" id="KW-0234">DNA repair</keyword>
<comment type="function">
    <text evidence="10">A helicase/nuclease that prepares dsDNA breaks (DSB) for recombinational DNA repair. Binds to DSBs and unwinds DNA via a highly rapid and processive ATP-dependent bidirectional helicase activity. Unwinds dsDNA until it encounters a Chi (crossover hotspot instigator) sequence from the 3' direction. Cuts ssDNA a few nucleotides 3' to the Chi site. The properties and activities of the enzyme are changed at Chi. The Chi-altered holoenzyme produces a long 3'-ssDNA overhang and facilitates RecA-binding to the ssDNA for homologous DNA recombination and repair. Holoenzyme degrades any linearized DNA that is unable to undergo homologous recombination. In the holoenzyme this subunit recognizes the wild-type Chi sequence, and when added to isolated RecB increases its ATP-dependent helicase processivity.</text>
</comment>
<name>A0ABU9TQF0_9GAMM</name>
<dbReference type="InterPro" id="IPR013986">
    <property type="entry name" value="DExx_box_DNA_helicase_dom_sf"/>
</dbReference>
<dbReference type="NCBIfam" id="TIGR01450">
    <property type="entry name" value="recC"/>
    <property type="match status" value="1"/>
</dbReference>
<sequence length="1096" mass="125252">MFQVYHSNSLLVLKDILVELIRRDPLSDPFNAEQILVQSPGMAQWLKLELAASSGIAASIDFPLPASFLWRCFSDVLGDVPARSAFNKEAMSWKLMLLLPDLLVTDEFSALRRYLEDDESGYRLYQLCNKIADIFDQYLVYRPDWIADWEQGGALAAERHPWQPILWRALQHHTQALGQPHWHRANMFSAFVESVRKLGDSNTLPKRLFVFGISALPQNYVQALQVLGERIDVHLMVTNPCRYYWGDIVDQNQIARMNRRWFSKPELDYSDYAEGNPLLASMGKLGRDYLYQLQESLGENVGDEIDAFADLERHCLLNSIQQDILDLDNPARFPDDPSTSVHKQLISSDDQSLMLHSCHSALREVEILHDQLLAMFESKPDLKPRDVIIMMPDVAQYAPYIDAVFSSAPSDRYIPYSISDRSNRQENPLLLSFEKLIKLDSSRFTVSDVLELLEVPAIMRRFGLDDSGFQRLRYWVDEVNIRWGMDSEQRSLWQLPLFEQNSWRFGLRRMLAGYTLGEDVDYWQGVAPYIEIEGLEAELLGKLADFIDLLDEIKTRFSSEHPLAEWIEIITGLLDSIYLADELDELPLNGIRQTLQGLQEQLTDANYLLPLSAPVIADYLINGINQQRSSQRFMVGAVNFCTLMPMRSIPFSVVCLLGMNDAAYPRSMPPVGFDLMTDSPRRGDRSRRDDDRYLFLEAMLSAQSCLYISYVGRSIKDNNEKIPSVLVSELLDYVEQSYVLEADQHLAHSDSSKKLRAHLIQQHPMVPFSADYFSPHSPLFSYASAWLSAAGTESKVAQPFYTDGLVAEAQEQIELDALIRFLKNPCRSFFNQRLKVFFATHEIDAQDEEPFALDGLQGYLIKQRYLETALSGGDLDQLDKTILAEGALPVAITGQLMLAKIRRDCSELAQKLVPMCEGEPQRLEVNIAFPNLVLQGWLDHCYPAHLLRYRPAEVNARDRLSSWVEHLALCLSSDQCRNTVYRGLSGKVHYRAVEKEQAYGYLKTLVEFYQQGMNAPQAFDASCAREYLKQSQKDPDKAEQLIETLFYGNAYKAGLQDDPYLRRAYPDYAQFSAQFIPLADAIYAPMLDYIEEGKDD</sequence>
<comment type="caution">
    <text evidence="12">The sequence shown here is derived from an EMBL/GenBank/DDBJ whole genome shotgun (WGS) entry which is preliminary data.</text>
</comment>
<dbReference type="InterPro" id="IPR006697">
    <property type="entry name" value="RecC"/>
</dbReference>
<comment type="miscellaneous">
    <text evidence="10">In the RecBCD complex, RecB has a slow 3'-5' helicase, an exonuclease activity and loads RecA onto ssDNA, RecD has a fast 5'-3' helicase activity, while RecC stimulates the ATPase and processivity of the RecB helicase and contributes to recognition of the Chi site.</text>
</comment>
<comment type="similarity">
    <text evidence="10">Belongs to the RecC family.</text>
</comment>